<feature type="non-terminal residue" evidence="1">
    <location>
        <position position="1"/>
    </location>
</feature>
<gene>
    <name evidence="1" type="ORF">SINV_00856</name>
</gene>
<dbReference type="HOGENOM" id="CLU_1965139_0_0_1"/>
<protein>
    <submittedName>
        <fullName evidence="1">Uncharacterized protein</fullName>
    </submittedName>
</protein>
<dbReference type="EMBL" id="GL769219">
    <property type="protein sequence ID" value="EFZ10608.1"/>
    <property type="molecule type" value="Genomic_DNA"/>
</dbReference>
<dbReference type="AlphaFoldDB" id="E9J994"/>
<name>E9J994_SOLIN</name>
<sequence length="128" mass="14610">CGTEQLLTTAVVTLQSETGVNLTARVLLDSCAEQCIVSEYVVQALNLKRKPAHVIVILVPKLVARFWETKEVSRVHQLAPNDQECWDQFKKITFRNREGRYIVRLLFSKTPQFSGIDTTARACMMRLE</sequence>
<accession>E9J994</accession>
<organism>
    <name type="scientific">Solenopsis invicta</name>
    <name type="common">Red imported fire ant</name>
    <name type="synonym">Solenopsis wagneri</name>
    <dbReference type="NCBI Taxonomy" id="13686"/>
    <lineage>
        <taxon>Eukaryota</taxon>
        <taxon>Metazoa</taxon>
        <taxon>Ecdysozoa</taxon>
        <taxon>Arthropoda</taxon>
        <taxon>Hexapoda</taxon>
        <taxon>Insecta</taxon>
        <taxon>Pterygota</taxon>
        <taxon>Neoptera</taxon>
        <taxon>Endopterygota</taxon>
        <taxon>Hymenoptera</taxon>
        <taxon>Apocrita</taxon>
        <taxon>Aculeata</taxon>
        <taxon>Formicoidea</taxon>
        <taxon>Formicidae</taxon>
        <taxon>Myrmicinae</taxon>
        <taxon>Solenopsis</taxon>
    </lineage>
</organism>
<evidence type="ECO:0000313" key="1">
    <source>
        <dbReference type="EMBL" id="EFZ10608.1"/>
    </source>
</evidence>
<feature type="non-terminal residue" evidence="1">
    <location>
        <position position="128"/>
    </location>
</feature>
<reference evidence="1" key="1">
    <citation type="journal article" date="2011" name="Proc. Natl. Acad. Sci. U.S.A.">
        <title>The genome of the fire ant Solenopsis invicta.</title>
        <authorList>
            <person name="Wurm Y."/>
            <person name="Wang J."/>
            <person name="Riba-Grognuz O."/>
            <person name="Corona M."/>
            <person name="Nygaard S."/>
            <person name="Hunt B.G."/>
            <person name="Ingram K.K."/>
            <person name="Falquet L."/>
            <person name="Nipitwattanaphon M."/>
            <person name="Gotzek D."/>
            <person name="Dijkstra M.B."/>
            <person name="Oettler J."/>
            <person name="Comtesse F."/>
            <person name="Shih C.J."/>
            <person name="Wu W.J."/>
            <person name="Yang C.C."/>
            <person name="Thomas J."/>
            <person name="Beaudoing E."/>
            <person name="Pradervand S."/>
            <person name="Flegel V."/>
            <person name="Cook E.D."/>
            <person name="Fabbretti R."/>
            <person name="Stockinger H."/>
            <person name="Long L."/>
            <person name="Farmerie W.G."/>
            <person name="Oakey J."/>
            <person name="Boomsma J.J."/>
            <person name="Pamilo P."/>
            <person name="Yi S.V."/>
            <person name="Heinze J."/>
            <person name="Goodisman M.A."/>
            <person name="Farinelli L."/>
            <person name="Harshman K."/>
            <person name="Hulo N."/>
            <person name="Cerutti L."/>
            <person name="Xenarios I."/>
            <person name="Shoemaker D."/>
            <person name="Keller L."/>
        </authorList>
    </citation>
    <scope>NUCLEOTIDE SEQUENCE [LARGE SCALE GENOMIC DNA]</scope>
</reference>
<proteinExistence type="predicted"/>